<keyword evidence="5 7" id="KW-0326">Glycosidase</keyword>
<evidence type="ECO:0000256" key="4">
    <source>
        <dbReference type="ARBA" id="ARBA00023277"/>
    </source>
</evidence>
<dbReference type="PANTHER" id="PTHR31297">
    <property type="entry name" value="GLUCAN ENDO-1,6-BETA-GLUCOSIDASE B"/>
    <property type="match status" value="1"/>
</dbReference>
<keyword evidence="11" id="KW-1185">Reference proteome</keyword>
<evidence type="ECO:0000256" key="1">
    <source>
        <dbReference type="ARBA" id="ARBA00005641"/>
    </source>
</evidence>
<dbReference type="RefSeq" id="WP_062176942.1">
    <property type="nucleotide sequence ID" value="NZ_BBXL01000002.1"/>
</dbReference>
<dbReference type="GO" id="GO:0030245">
    <property type="term" value="P:cellulose catabolic process"/>
    <property type="evidence" value="ECO:0007669"/>
    <property type="project" value="UniProtKB-KW"/>
</dbReference>
<dbReference type="InterPro" id="IPR017853">
    <property type="entry name" value="GH"/>
</dbReference>
<keyword evidence="2 7" id="KW-0378">Hydrolase</keyword>
<dbReference type="Gene3D" id="3.20.20.80">
    <property type="entry name" value="Glycosidases"/>
    <property type="match status" value="1"/>
</dbReference>
<evidence type="ECO:0000256" key="2">
    <source>
        <dbReference type="ARBA" id="ARBA00022801"/>
    </source>
</evidence>
<sequence>MNLTKNLLSLLLFYSIVVCLCSCNQGKKDPHITDDKYGMESDSKVLASKIIAGWNLGNSLEAISKDRNENSEIAWRNPQTTKAMIDSVAIAGFNAIRIPICWYPHFTDDNNIKIDEKWINRVKEVVGYCLDNDLYVIINTHHEHWLENHPFFKDSTEVYRKEALLWKEIATIFKDYDERLLFAGTNEVHIKDDWGAPGDENVVVQNGFNRVFIDAVRSTGGKNTYRNLIIQTYGANSEYGPGHLEIPHDPTPNRLMVEVHYYDPYGYCGTDDIKFWGKPYEKYGIDSIGQEDFVENRFLSIKKLFVDKGHPVILGEWGAPRHSVNKGEDEEIMNKSRAYYYEKIVSIAKKNGMVPFVWDNGYSSSGPDQFGLFDRKDGMKNIDKSTIDAIMKGAQTNYPF</sequence>
<evidence type="ECO:0000256" key="7">
    <source>
        <dbReference type="RuleBase" id="RU361153"/>
    </source>
</evidence>
<keyword evidence="8" id="KW-0732">Signal</keyword>
<dbReference type="PANTHER" id="PTHR31297:SF41">
    <property type="entry name" value="ENDOGLUCANASE, PUTATIVE (AFU_ORTHOLOGUE AFUA_5G01830)-RELATED"/>
    <property type="match status" value="1"/>
</dbReference>
<feature type="signal peptide" evidence="8">
    <location>
        <begin position="1"/>
        <end position="20"/>
    </location>
</feature>
<evidence type="ECO:0000256" key="3">
    <source>
        <dbReference type="ARBA" id="ARBA00023001"/>
    </source>
</evidence>
<comment type="similarity">
    <text evidence="1 7">Belongs to the glycosyl hydrolase 5 (cellulase A) family.</text>
</comment>
<keyword evidence="4" id="KW-0119">Carbohydrate metabolism</keyword>
<accession>A0A1M4VQP6</accession>
<feature type="chain" id="PRO_5009907950" evidence="8">
    <location>
        <begin position="21"/>
        <end position="400"/>
    </location>
</feature>
<dbReference type="GO" id="GO:0008422">
    <property type="term" value="F:beta-glucosidase activity"/>
    <property type="evidence" value="ECO:0007669"/>
    <property type="project" value="TreeGrafter"/>
</dbReference>
<organism evidence="10 11">
    <name type="scientific">Dysgonomonas macrotermitis</name>
    <dbReference type="NCBI Taxonomy" id="1346286"/>
    <lineage>
        <taxon>Bacteria</taxon>
        <taxon>Pseudomonadati</taxon>
        <taxon>Bacteroidota</taxon>
        <taxon>Bacteroidia</taxon>
        <taxon>Bacteroidales</taxon>
        <taxon>Dysgonomonadaceae</taxon>
        <taxon>Dysgonomonas</taxon>
    </lineage>
</organism>
<evidence type="ECO:0000256" key="5">
    <source>
        <dbReference type="ARBA" id="ARBA00023295"/>
    </source>
</evidence>
<keyword evidence="6" id="KW-0624">Polysaccharide degradation</keyword>
<dbReference type="GO" id="GO:0009986">
    <property type="term" value="C:cell surface"/>
    <property type="evidence" value="ECO:0007669"/>
    <property type="project" value="TreeGrafter"/>
</dbReference>
<dbReference type="AlphaFoldDB" id="A0A1M4VQP6"/>
<feature type="domain" description="Glycoside hydrolase family 5" evidence="9">
    <location>
        <begin position="70"/>
        <end position="363"/>
    </location>
</feature>
<dbReference type="EMBL" id="FQUC01000002">
    <property type="protein sequence ID" value="SHE71132.1"/>
    <property type="molecule type" value="Genomic_DNA"/>
</dbReference>
<proteinExistence type="inferred from homology"/>
<evidence type="ECO:0000313" key="10">
    <source>
        <dbReference type="EMBL" id="SHE71132.1"/>
    </source>
</evidence>
<evidence type="ECO:0000256" key="6">
    <source>
        <dbReference type="ARBA" id="ARBA00023326"/>
    </source>
</evidence>
<dbReference type="STRING" id="1346286.SAMN05444362_10212"/>
<dbReference type="Proteomes" id="UP000184480">
    <property type="component" value="Unassembled WGS sequence"/>
</dbReference>
<dbReference type="OrthoDB" id="9800955at2"/>
<dbReference type="InterPro" id="IPR001547">
    <property type="entry name" value="Glyco_hydro_5"/>
</dbReference>
<dbReference type="Pfam" id="PF00150">
    <property type="entry name" value="Cellulase"/>
    <property type="match status" value="1"/>
</dbReference>
<dbReference type="InterPro" id="IPR050386">
    <property type="entry name" value="Glycosyl_hydrolase_5"/>
</dbReference>
<dbReference type="SUPFAM" id="SSF51445">
    <property type="entry name" value="(Trans)glycosidases"/>
    <property type="match status" value="1"/>
</dbReference>
<protein>
    <submittedName>
        <fullName evidence="10">Endoglucanase</fullName>
    </submittedName>
</protein>
<evidence type="ECO:0000313" key="11">
    <source>
        <dbReference type="Proteomes" id="UP000184480"/>
    </source>
</evidence>
<keyword evidence="3" id="KW-0136">Cellulose degradation</keyword>
<name>A0A1M4VQP6_9BACT</name>
<gene>
    <name evidence="10" type="ORF">SAMN05444362_10212</name>
</gene>
<reference evidence="11" key="1">
    <citation type="submission" date="2016-11" db="EMBL/GenBank/DDBJ databases">
        <authorList>
            <person name="Varghese N."/>
            <person name="Submissions S."/>
        </authorList>
    </citation>
    <scope>NUCLEOTIDE SEQUENCE [LARGE SCALE GENOMIC DNA]</scope>
    <source>
        <strain evidence="11">DSM 27370</strain>
    </source>
</reference>
<dbReference type="GO" id="GO:0005576">
    <property type="term" value="C:extracellular region"/>
    <property type="evidence" value="ECO:0007669"/>
    <property type="project" value="TreeGrafter"/>
</dbReference>
<evidence type="ECO:0000259" key="9">
    <source>
        <dbReference type="Pfam" id="PF00150"/>
    </source>
</evidence>
<evidence type="ECO:0000256" key="8">
    <source>
        <dbReference type="SAM" id="SignalP"/>
    </source>
</evidence>